<evidence type="ECO:0000313" key="5">
    <source>
        <dbReference type="Proteomes" id="UP000327044"/>
    </source>
</evidence>
<dbReference type="EMBL" id="VVIM01001950">
    <property type="protein sequence ID" value="KAB0790088.1"/>
    <property type="molecule type" value="Genomic_DNA"/>
</dbReference>
<evidence type="ECO:0000256" key="1">
    <source>
        <dbReference type="SAM" id="Coils"/>
    </source>
</evidence>
<reference evidence="4 5" key="1">
    <citation type="journal article" date="2018" name="Elife">
        <title>Firefly genomes illuminate parallel origins of bioluminescence in beetles.</title>
        <authorList>
            <person name="Fallon T.R."/>
            <person name="Lower S.E."/>
            <person name="Chang C.H."/>
            <person name="Bessho-Uehara M."/>
            <person name="Martin G.J."/>
            <person name="Bewick A.J."/>
            <person name="Behringer M."/>
            <person name="Debat H.J."/>
            <person name="Wong I."/>
            <person name="Day J.C."/>
            <person name="Suvorov A."/>
            <person name="Silva C.J."/>
            <person name="Stanger-Hall K.F."/>
            <person name="Hall D.W."/>
            <person name="Schmitz R.J."/>
            <person name="Nelson D.R."/>
            <person name="Lewis S.M."/>
            <person name="Shigenobu S."/>
            <person name="Bybee S.M."/>
            <person name="Larracuente A.M."/>
            <person name="Oba Y."/>
            <person name="Weng J.K."/>
        </authorList>
    </citation>
    <scope>NUCLEOTIDE SEQUENCE [LARGE SCALE GENOMIC DNA]</scope>
    <source>
        <strain evidence="4">1611_PpyrPB1</strain>
        <tissue evidence="4">Whole body</tissue>
    </source>
</reference>
<protein>
    <submittedName>
        <fullName evidence="4">Uncharacterized protein</fullName>
    </submittedName>
</protein>
<dbReference type="AlphaFoldDB" id="A0A5N4B626"/>
<feature type="compositionally biased region" description="Low complexity" evidence="2">
    <location>
        <begin position="1"/>
        <end position="54"/>
    </location>
</feature>
<dbReference type="Proteomes" id="UP000327044">
    <property type="component" value="Unassembled WGS sequence"/>
</dbReference>
<sequence>MDPVLQQQPMEQQLHHQSQQQHQQQPQPQPQAQLQPQAQHQQSQHQQPPHQQQQAVPPTNLEEFRNTGVQWLRALLGTYRQSAGVHEGRIAQMRAALERESQNFEVLRNNIRKTENVLRLLEDAEV</sequence>
<feature type="region of interest" description="Disordered" evidence="2">
    <location>
        <begin position="1"/>
        <end position="62"/>
    </location>
</feature>
<name>A0A5N4B626_PHOPY</name>
<comment type="caution">
    <text evidence="4">The sequence shown here is derived from an EMBL/GenBank/DDBJ whole genome shotgun (WGS) entry which is preliminary data.</text>
</comment>
<gene>
    <name evidence="4" type="ORF">PPYR_02029</name>
    <name evidence="3" type="ORF">PPYR_15589</name>
</gene>
<proteinExistence type="predicted"/>
<feature type="coiled-coil region" evidence="1">
    <location>
        <begin position="90"/>
        <end position="124"/>
    </location>
</feature>
<dbReference type="EMBL" id="VVIM01000001">
    <property type="protein sequence ID" value="KAB0805059.1"/>
    <property type="molecule type" value="Genomic_DNA"/>
</dbReference>
<keyword evidence="1" id="KW-0175">Coiled coil</keyword>
<evidence type="ECO:0000256" key="2">
    <source>
        <dbReference type="SAM" id="MobiDB-lite"/>
    </source>
</evidence>
<dbReference type="InParanoid" id="A0A5N4B626"/>
<evidence type="ECO:0000313" key="3">
    <source>
        <dbReference type="EMBL" id="KAB0790088.1"/>
    </source>
</evidence>
<reference evidence="4" key="2">
    <citation type="submission" date="2019-08" db="EMBL/GenBank/DDBJ databases">
        <authorList>
            <consortium name="Photinus pyralis genome working group"/>
            <person name="Fallon T.R."/>
            <person name="Sander Lower S.E."/>
            <person name="Weng J.-K."/>
        </authorList>
    </citation>
    <scope>NUCLEOTIDE SEQUENCE</scope>
    <source>
        <strain evidence="4">1611_PpyrPB1</strain>
        <tissue evidence="4">Whole body</tissue>
    </source>
</reference>
<accession>A0A5N4B626</accession>
<evidence type="ECO:0000313" key="4">
    <source>
        <dbReference type="EMBL" id="KAB0805059.1"/>
    </source>
</evidence>
<keyword evidence="5" id="KW-1185">Reference proteome</keyword>
<organism evidence="4 5">
    <name type="scientific">Photinus pyralis</name>
    <name type="common">Common eastern firefly</name>
    <name type="synonym">Lampyris pyralis</name>
    <dbReference type="NCBI Taxonomy" id="7054"/>
    <lineage>
        <taxon>Eukaryota</taxon>
        <taxon>Metazoa</taxon>
        <taxon>Ecdysozoa</taxon>
        <taxon>Arthropoda</taxon>
        <taxon>Hexapoda</taxon>
        <taxon>Insecta</taxon>
        <taxon>Pterygota</taxon>
        <taxon>Neoptera</taxon>
        <taxon>Endopterygota</taxon>
        <taxon>Coleoptera</taxon>
        <taxon>Polyphaga</taxon>
        <taxon>Elateriformia</taxon>
        <taxon>Elateroidea</taxon>
        <taxon>Lampyridae</taxon>
        <taxon>Lampyrinae</taxon>
        <taxon>Photinus</taxon>
    </lineage>
</organism>